<gene>
    <name evidence="3" type="ORF">FCN18_07510</name>
</gene>
<comment type="caution">
    <text evidence="3">The sequence shown here is derived from an EMBL/GenBank/DDBJ whole genome shotgun (WGS) entry which is preliminary data.</text>
</comment>
<evidence type="ECO:0000313" key="4">
    <source>
        <dbReference type="Proteomes" id="UP000309992"/>
    </source>
</evidence>
<name>A0ABY2S929_9PSEU</name>
<evidence type="ECO:0000259" key="2">
    <source>
        <dbReference type="Pfam" id="PF01464"/>
    </source>
</evidence>
<reference evidence="3 4" key="1">
    <citation type="journal article" date="2015" name="Antonie Van Leeuwenhoek">
        <title>Prauserella endophytica sp. nov., an endophytic actinobacterium isolated from Tamarix taklamakanensis.</title>
        <authorList>
            <person name="Liu J.M."/>
            <person name="Habden X."/>
            <person name="Guo L."/>
            <person name="Tuo L."/>
            <person name="Jiang Z.K."/>
            <person name="Liu S.W."/>
            <person name="Liu X.F."/>
            <person name="Chen L."/>
            <person name="Li R.F."/>
            <person name="Zhang Y.Q."/>
            <person name="Sun C.H."/>
        </authorList>
    </citation>
    <scope>NUCLEOTIDE SEQUENCE [LARGE SCALE GENOMIC DNA]</scope>
    <source>
        <strain evidence="3 4">CGMCC 4.7182</strain>
    </source>
</reference>
<organism evidence="3 4">
    <name type="scientific">Prauserella endophytica</name>
    <dbReference type="NCBI Taxonomy" id="1592324"/>
    <lineage>
        <taxon>Bacteria</taxon>
        <taxon>Bacillati</taxon>
        <taxon>Actinomycetota</taxon>
        <taxon>Actinomycetes</taxon>
        <taxon>Pseudonocardiales</taxon>
        <taxon>Pseudonocardiaceae</taxon>
        <taxon>Prauserella</taxon>
        <taxon>Prauserella coralliicola group</taxon>
    </lineage>
</organism>
<feature type="compositionally biased region" description="Low complexity" evidence="1">
    <location>
        <begin position="9"/>
        <end position="18"/>
    </location>
</feature>
<protein>
    <submittedName>
        <fullName evidence="3">Transglycosylase</fullName>
    </submittedName>
</protein>
<evidence type="ECO:0000313" key="3">
    <source>
        <dbReference type="EMBL" id="TKG72403.1"/>
    </source>
</evidence>
<dbReference type="EMBL" id="SWMS01000003">
    <property type="protein sequence ID" value="TKG72403.1"/>
    <property type="molecule type" value="Genomic_DNA"/>
</dbReference>
<dbReference type="Pfam" id="PF01464">
    <property type="entry name" value="SLT"/>
    <property type="match status" value="1"/>
</dbReference>
<dbReference type="Proteomes" id="UP000309992">
    <property type="component" value="Unassembled WGS sequence"/>
</dbReference>
<feature type="domain" description="Transglycosylase SLT" evidence="2">
    <location>
        <begin position="128"/>
        <end position="215"/>
    </location>
</feature>
<dbReference type="CDD" id="cd13402">
    <property type="entry name" value="LT_TF-like"/>
    <property type="match status" value="1"/>
</dbReference>
<sequence>MGLLAAAIGGVAGTGVLADSGDPAPAAAKSEAHQQQRPAETGKKDSADKPKQVTERADGTAKARKDGSADKAAKAGKADKADPKKPAAAKQPKAAKKPAPPAPPKDPVERWIANAIDIMQKKGVPVSKSDSDEIRTVIEKESSADPRAINLWDSNAAKGTPSKGLMQTIDPTFDAYKLPGYNDIYDPVSNIIAGVRYTLARYGSFDEHPGLASMAEGGDYQGY</sequence>
<feature type="region of interest" description="Disordered" evidence="1">
    <location>
        <begin position="9"/>
        <end position="107"/>
    </location>
</feature>
<feature type="compositionally biased region" description="Basic and acidic residues" evidence="1">
    <location>
        <begin position="30"/>
        <end position="85"/>
    </location>
</feature>
<dbReference type="InterPro" id="IPR023346">
    <property type="entry name" value="Lysozyme-like_dom_sf"/>
</dbReference>
<dbReference type="InterPro" id="IPR008258">
    <property type="entry name" value="Transglycosylase_SLT_dom_1"/>
</dbReference>
<dbReference type="Gene3D" id="1.10.530.10">
    <property type="match status" value="1"/>
</dbReference>
<proteinExistence type="predicted"/>
<dbReference type="SUPFAM" id="SSF53955">
    <property type="entry name" value="Lysozyme-like"/>
    <property type="match status" value="1"/>
</dbReference>
<keyword evidence="4" id="KW-1185">Reference proteome</keyword>
<evidence type="ECO:0000256" key="1">
    <source>
        <dbReference type="SAM" id="MobiDB-lite"/>
    </source>
</evidence>
<accession>A0ABY2S929</accession>